<dbReference type="InterPro" id="IPR041988">
    <property type="entry name" value="Ribosomal_uL24_KOW"/>
</dbReference>
<comment type="similarity">
    <text evidence="1 5">Belongs to the universal ribosomal protein uL24 family.</text>
</comment>
<evidence type="ECO:0000256" key="2">
    <source>
        <dbReference type="ARBA" id="ARBA00022980"/>
    </source>
</evidence>
<dbReference type="InterPro" id="IPR057264">
    <property type="entry name" value="Ribosomal_uL24_C"/>
</dbReference>
<evidence type="ECO:0000256" key="4">
    <source>
        <dbReference type="ARBA" id="ARBA00035206"/>
    </source>
</evidence>
<dbReference type="GO" id="GO:0003735">
    <property type="term" value="F:structural constituent of ribosome"/>
    <property type="evidence" value="ECO:0007669"/>
    <property type="project" value="InterPro"/>
</dbReference>
<organism evidence="8 9">
    <name type="scientific">Coraliomargarita sinensis</name>
    <dbReference type="NCBI Taxonomy" id="2174842"/>
    <lineage>
        <taxon>Bacteria</taxon>
        <taxon>Pseudomonadati</taxon>
        <taxon>Verrucomicrobiota</taxon>
        <taxon>Opitutia</taxon>
        <taxon>Puniceicoccales</taxon>
        <taxon>Coraliomargaritaceae</taxon>
        <taxon>Coraliomargarita</taxon>
    </lineage>
</organism>
<dbReference type="GO" id="GO:1990904">
    <property type="term" value="C:ribonucleoprotein complex"/>
    <property type="evidence" value="ECO:0007669"/>
    <property type="project" value="UniProtKB-KW"/>
</dbReference>
<dbReference type="NCBIfam" id="TIGR01079">
    <property type="entry name" value="rplX_bact"/>
    <property type="match status" value="1"/>
</dbReference>
<accession>A0A317ZM04</accession>
<reference evidence="8 9" key="1">
    <citation type="submission" date="2018-05" db="EMBL/GenBank/DDBJ databases">
        <title>Coraliomargarita sinensis sp. nov., isolated from a marine solar saltern.</title>
        <authorList>
            <person name="Zhou L.Y."/>
        </authorList>
    </citation>
    <scope>NUCLEOTIDE SEQUENCE [LARGE SCALE GENOMIC DNA]</scope>
    <source>
        <strain evidence="8 9">WN38</strain>
    </source>
</reference>
<dbReference type="SUPFAM" id="SSF50104">
    <property type="entry name" value="Translation proteins SH3-like domain"/>
    <property type="match status" value="1"/>
</dbReference>
<keyword evidence="3 5" id="KW-0687">Ribonucleoprotein</keyword>
<feature type="domain" description="KOW" evidence="6">
    <location>
        <begin position="10"/>
        <end position="28"/>
    </location>
</feature>
<dbReference type="FunCoup" id="A0A317ZM04">
    <property type="interactions" value="522"/>
</dbReference>
<protein>
    <recommendedName>
        <fullName evidence="4 5">Large ribosomal subunit protein uL24</fullName>
    </recommendedName>
</protein>
<keyword evidence="5" id="KW-0694">RNA-binding</keyword>
<evidence type="ECO:0000256" key="1">
    <source>
        <dbReference type="ARBA" id="ARBA00010618"/>
    </source>
</evidence>
<evidence type="ECO:0000313" key="9">
    <source>
        <dbReference type="Proteomes" id="UP000247099"/>
    </source>
</evidence>
<dbReference type="GO" id="GO:0019843">
    <property type="term" value="F:rRNA binding"/>
    <property type="evidence" value="ECO:0007669"/>
    <property type="project" value="UniProtKB-UniRule"/>
</dbReference>
<evidence type="ECO:0000256" key="3">
    <source>
        <dbReference type="ARBA" id="ARBA00023274"/>
    </source>
</evidence>
<dbReference type="PANTHER" id="PTHR12903">
    <property type="entry name" value="MITOCHONDRIAL RIBOSOMAL PROTEIN L24"/>
    <property type="match status" value="1"/>
</dbReference>
<dbReference type="GO" id="GO:0006412">
    <property type="term" value="P:translation"/>
    <property type="evidence" value="ECO:0007669"/>
    <property type="project" value="UniProtKB-UniRule"/>
</dbReference>
<proteinExistence type="inferred from homology"/>
<name>A0A317ZM04_9BACT</name>
<evidence type="ECO:0000259" key="6">
    <source>
        <dbReference type="Pfam" id="PF00467"/>
    </source>
</evidence>
<dbReference type="CDD" id="cd06089">
    <property type="entry name" value="KOW_RPL26"/>
    <property type="match status" value="1"/>
</dbReference>
<dbReference type="InterPro" id="IPR008991">
    <property type="entry name" value="Translation_prot_SH3-like_sf"/>
</dbReference>
<feature type="domain" description="Large ribosomal subunit protein uL24 C-terminal" evidence="7">
    <location>
        <begin position="39"/>
        <end position="78"/>
    </location>
</feature>
<dbReference type="InterPro" id="IPR014722">
    <property type="entry name" value="Rib_uL2_dom2"/>
</dbReference>
<dbReference type="EMBL" id="QHJQ01000002">
    <property type="protein sequence ID" value="PXA04958.1"/>
    <property type="molecule type" value="Genomic_DNA"/>
</dbReference>
<evidence type="ECO:0000259" key="7">
    <source>
        <dbReference type="Pfam" id="PF17136"/>
    </source>
</evidence>
<evidence type="ECO:0000313" key="8">
    <source>
        <dbReference type="EMBL" id="PXA04958.1"/>
    </source>
</evidence>
<dbReference type="Proteomes" id="UP000247099">
    <property type="component" value="Unassembled WGS sequence"/>
</dbReference>
<comment type="caution">
    <text evidence="8">The sequence shown here is derived from an EMBL/GenBank/DDBJ whole genome shotgun (WGS) entry which is preliminary data.</text>
</comment>
<comment type="function">
    <text evidence="5">One of two assembly initiator proteins, it binds directly to the 5'-end of the 23S rRNA, where it nucleates assembly of the 50S subunit.</text>
</comment>
<dbReference type="Pfam" id="PF00467">
    <property type="entry name" value="KOW"/>
    <property type="match status" value="1"/>
</dbReference>
<dbReference type="OrthoDB" id="9807419at2"/>
<dbReference type="RefSeq" id="WP_110129959.1">
    <property type="nucleotide sequence ID" value="NZ_QHJQ01000002.1"/>
</dbReference>
<dbReference type="InterPro" id="IPR005824">
    <property type="entry name" value="KOW"/>
</dbReference>
<keyword evidence="2 5" id="KW-0689">Ribosomal protein</keyword>
<comment type="function">
    <text evidence="5">One of the proteins that surrounds the polypeptide exit tunnel on the outside of the subunit.</text>
</comment>
<dbReference type="HAMAP" id="MF_01326_B">
    <property type="entry name" value="Ribosomal_uL24_B"/>
    <property type="match status" value="1"/>
</dbReference>
<dbReference type="Gene3D" id="2.30.30.30">
    <property type="match status" value="1"/>
</dbReference>
<dbReference type="Pfam" id="PF17136">
    <property type="entry name" value="ribosomal_L24"/>
    <property type="match status" value="1"/>
</dbReference>
<dbReference type="AlphaFoldDB" id="A0A317ZM04"/>
<evidence type="ECO:0000256" key="5">
    <source>
        <dbReference type="HAMAP-Rule" id="MF_01326"/>
    </source>
</evidence>
<comment type="subunit">
    <text evidence="5">Part of the 50S ribosomal subunit.</text>
</comment>
<dbReference type="GO" id="GO:0005840">
    <property type="term" value="C:ribosome"/>
    <property type="evidence" value="ECO:0007669"/>
    <property type="project" value="UniProtKB-KW"/>
</dbReference>
<sequence length="80" mass="8875">MAKAIKREQEVVVISGAHKGKRGKVLEVRAPEKVLVEGVNLVTKYERKSQENPEGGSVEKEAPIHYSNVMLAEKFDAKSK</sequence>
<gene>
    <name evidence="5 8" type="primary">rplX</name>
    <name evidence="8" type="ORF">DDZ13_03050</name>
</gene>
<keyword evidence="5" id="KW-0699">rRNA-binding</keyword>
<keyword evidence="9" id="KW-1185">Reference proteome</keyword>
<dbReference type="InterPro" id="IPR003256">
    <property type="entry name" value="Ribosomal_uL24"/>
</dbReference>
<dbReference type="InParanoid" id="A0A317ZM04"/>